<keyword evidence="2" id="KW-0698">rRNA processing</keyword>
<dbReference type="GO" id="GO:0006364">
    <property type="term" value="P:rRNA processing"/>
    <property type="evidence" value="ECO:0007669"/>
    <property type="project" value="UniProtKB-KW"/>
</dbReference>
<dbReference type="PANTHER" id="PTHR19924">
    <property type="entry name" value="UTP15 U3 SMALL NUCLEOLAR RNA-ASSOCIATED PROTEIN 15 FAMILY MEMBER"/>
    <property type="match status" value="1"/>
</dbReference>
<dbReference type="PRINTS" id="PR00320">
    <property type="entry name" value="GPROTEINBRPT"/>
</dbReference>
<evidence type="ECO:0000256" key="2">
    <source>
        <dbReference type="ARBA" id="ARBA00022552"/>
    </source>
</evidence>
<evidence type="ECO:0000256" key="1">
    <source>
        <dbReference type="ARBA" id="ARBA00004604"/>
    </source>
</evidence>
<keyword evidence="5" id="KW-0539">Nucleus</keyword>
<dbReference type="InterPro" id="IPR015943">
    <property type="entry name" value="WD40/YVTN_repeat-like_dom_sf"/>
</dbReference>
<keyword evidence="8" id="KW-1185">Reference proteome</keyword>
<protein>
    <submittedName>
        <fullName evidence="7">Protein SLOW WALKER like</fullName>
    </submittedName>
</protein>
<reference evidence="8" key="2">
    <citation type="journal article" date="2018" name="BMC Genomics">
        <title>A manually annotated Actinidia chinensis var. chinensis (kiwifruit) genome highlights the challenges associated with draft genomes and gene prediction in plants.</title>
        <authorList>
            <person name="Pilkington S.M."/>
            <person name="Crowhurst R."/>
            <person name="Hilario E."/>
            <person name="Nardozza S."/>
            <person name="Fraser L."/>
            <person name="Peng Y."/>
            <person name="Gunaseelan K."/>
            <person name="Simpson R."/>
            <person name="Tahir J."/>
            <person name="Deroles S.C."/>
            <person name="Templeton K."/>
            <person name="Luo Z."/>
            <person name="Davy M."/>
            <person name="Cheng C."/>
            <person name="McNeilage M."/>
            <person name="Scaglione D."/>
            <person name="Liu Y."/>
            <person name="Zhang Q."/>
            <person name="Datson P."/>
            <person name="De Silva N."/>
            <person name="Gardiner S.E."/>
            <person name="Bassett H."/>
            <person name="Chagne D."/>
            <person name="McCallum J."/>
            <person name="Dzierzon H."/>
            <person name="Deng C."/>
            <person name="Wang Y.Y."/>
            <person name="Barron L."/>
            <person name="Manako K."/>
            <person name="Bowen J."/>
            <person name="Foster T.M."/>
            <person name="Erridge Z.A."/>
            <person name="Tiffin H."/>
            <person name="Waite C.N."/>
            <person name="Davies K.M."/>
            <person name="Grierson E.P."/>
            <person name="Laing W.A."/>
            <person name="Kirk R."/>
            <person name="Chen X."/>
            <person name="Wood M."/>
            <person name="Montefiori M."/>
            <person name="Brummell D.A."/>
            <person name="Schwinn K.E."/>
            <person name="Catanach A."/>
            <person name="Fullerton C."/>
            <person name="Li D."/>
            <person name="Meiyalaghan S."/>
            <person name="Nieuwenhuizen N."/>
            <person name="Read N."/>
            <person name="Prakash R."/>
            <person name="Hunter D."/>
            <person name="Zhang H."/>
            <person name="McKenzie M."/>
            <person name="Knabel M."/>
            <person name="Harris A."/>
            <person name="Allan A.C."/>
            <person name="Gleave A."/>
            <person name="Chen A."/>
            <person name="Janssen B.J."/>
            <person name="Plunkett B."/>
            <person name="Ampomah-Dwamena C."/>
            <person name="Voogd C."/>
            <person name="Leif D."/>
            <person name="Lafferty D."/>
            <person name="Souleyre E.J.F."/>
            <person name="Varkonyi-Gasic E."/>
            <person name="Gambi F."/>
            <person name="Hanley J."/>
            <person name="Yao J.L."/>
            <person name="Cheung J."/>
            <person name="David K.M."/>
            <person name="Warren B."/>
            <person name="Marsh K."/>
            <person name="Snowden K.C."/>
            <person name="Lin-Wang K."/>
            <person name="Brian L."/>
            <person name="Martinez-Sanchez M."/>
            <person name="Wang M."/>
            <person name="Ileperuma N."/>
            <person name="Macnee N."/>
            <person name="Campin R."/>
            <person name="McAtee P."/>
            <person name="Drummond R.S.M."/>
            <person name="Espley R.V."/>
            <person name="Ireland H.S."/>
            <person name="Wu R."/>
            <person name="Atkinson R.G."/>
            <person name="Karunairetnam S."/>
            <person name="Bulley S."/>
            <person name="Chunkath S."/>
            <person name="Hanley Z."/>
            <person name="Storey R."/>
            <person name="Thrimawithana A.H."/>
            <person name="Thomson S."/>
            <person name="David C."/>
            <person name="Testolin R."/>
            <person name="Huang H."/>
            <person name="Hellens R.P."/>
            <person name="Schaffer R.J."/>
        </authorList>
    </citation>
    <scope>NUCLEOTIDE SEQUENCE [LARGE SCALE GENOMIC DNA]</scope>
    <source>
        <strain evidence="8">cv. Red5</strain>
    </source>
</reference>
<evidence type="ECO:0000256" key="4">
    <source>
        <dbReference type="ARBA" id="ARBA00022737"/>
    </source>
</evidence>
<name>A0A2R6P5V7_ACTCC</name>
<dbReference type="Proteomes" id="UP000241394">
    <property type="component" value="Chromosome LG28"/>
</dbReference>
<dbReference type="InterPro" id="IPR036322">
    <property type="entry name" value="WD40_repeat_dom_sf"/>
</dbReference>
<comment type="subcellular location">
    <subcellularLocation>
        <location evidence="1">Nucleus</location>
        <location evidence="1">Nucleolus</location>
    </subcellularLocation>
</comment>
<comment type="caution">
    <text evidence="7">The sequence shown here is derived from an EMBL/GenBank/DDBJ whole genome shotgun (WGS) entry which is preliminary data.</text>
</comment>
<organism evidence="7 8">
    <name type="scientific">Actinidia chinensis var. chinensis</name>
    <name type="common">Chinese soft-hair kiwi</name>
    <dbReference type="NCBI Taxonomy" id="1590841"/>
    <lineage>
        <taxon>Eukaryota</taxon>
        <taxon>Viridiplantae</taxon>
        <taxon>Streptophyta</taxon>
        <taxon>Embryophyta</taxon>
        <taxon>Tracheophyta</taxon>
        <taxon>Spermatophyta</taxon>
        <taxon>Magnoliopsida</taxon>
        <taxon>eudicotyledons</taxon>
        <taxon>Gunneridae</taxon>
        <taxon>Pentapetalae</taxon>
        <taxon>asterids</taxon>
        <taxon>Ericales</taxon>
        <taxon>Actinidiaceae</taxon>
        <taxon>Actinidia</taxon>
    </lineage>
</organism>
<reference evidence="7 8" key="1">
    <citation type="submission" date="2017-07" db="EMBL/GenBank/DDBJ databases">
        <title>An improved, manually edited Actinidia chinensis var. chinensis (kiwifruit) genome highlights the challenges associated with draft genomes and gene prediction in plants.</title>
        <authorList>
            <person name="Pilkington S."/>
            <person name="Crowhurst R."/>
            <person name="Hilario E."/>
            <person name="Nardozza S."/>
            <person name="Fraser L."/>
            <person name="Peng Y."/>
            <person name="Gunaseelan K."/>
            <person name="Simpson R."/>
            <person name="Tahir J."/>
            <person name="Deroles S."/>
            <person name="Templeton K."/>
            <person name="Luo Z."/>
            <person name="Davy M."/>
            <person name="Cheng C."/>
            <person name="Mcneilage M."/>
            <person name="Scaglione D."/>
            <person name="Liu Y."/>
            <person name="Zhang Q."/>
            <person name="Datson P."/>
            <person name="De Silva N."/>
            <person name="Gardiner S."/>
            <person name="Bassett H."/>
            <person name="Chagne D."/>
            <person name="Mccallum J."/>
            <person name="Dzierzon H."/>
            <person name="Deng C."/>
            <person name="Wang Y.-Y."/>
            <person name="Barron N."/>
            <person name="Manako K."/>
            <person name="Bowen J."/>
            <person name="Foster T."/>
            <person name="Erridge Z."/>
            <person name="Tiffin H."/>
            <person name="Waite C."/>
            <person name="Davies K."/>
            <person name="Grierson E."/>
            <person name="Laing W."/>
            <person name="Kirk R."/>
            <person name="Chen X."/>
            <person name="Wood M."/>
            <person name="Montefiori M."/>
            <person name="Brummell D."/>
            <person name="Schwinn K."/>
            <person name="Catanach A."/>
            <person name="Fullerton C."/>
            <person name="Li D."/>
            <person name="Meiyalaghan S."/>
            <person name="Nieuwenhuizen N."/>
            <person name="Read N."/>
            <person name="Prakash R."/>
            <person name="Hunter D."/>
            <person name="Zhang H."/>
            <person name="Mckenzie M."/>
            <person name="Knabel M."/>
            <person name="Harris A."/>
            <person name="Allan A."/>
            <person name="Chen A."/>
            <person name="Janssen B."/>
            <person name="Plunkett B."/>
            <person name="Dwamena C."/>
            <person name="Voogd C."/>
            <person name="Leif D."/>
            <person name="Lafferty D."/>
            <person name="Souleyre E."/>
            <person name="Varkonyi-Gasic E."/>
            <person name="Gambi F."/>
            <person name="Hanley J."/>
            <person name="Yao J.-L."/>
            <person name="Cheung J."/>
            <person name="David K."/>
            <person name="Warren B."/>
            <person name="Marsh K."/>
            <person name="Snowden K."/>
            <person name="Lin-Wang K."/>
            <person name="Brian L."/>
            <person name="Martinez-Sanchez M."/>
            <person name="Wang M."/>
            <person name="Ileperuma N."/>
            <person name="Macnee N."/>
            <person name="Campin R."/>
            <person name="Mcatee P."/>
            <person name="Drummond R."/>
            <person name="Espley R."/>
            <person name="Ireland H."/>
            <person name="Wu R."/>
            <person name="Atkinson R."/>
            <person name="Karunairetnam S."/>
            <person name="Bulley S."/>
            <person name="Chunkath S."/>
            <person name="Hanley Z."/>
            <person name="Storey R."/>
            <person name="Thrimawithana A."/>
            <person name="Thomson S."/>
            <person name="David C."/>
            <person name="Testolin R."/>
        </authorList>
    </citation>
    <scope>NUCLEOTIDE SEQUENCE [LARGE SCALE GENOMIC DNA]</scope>
    <source>
        <strain evidence="8">cv. Red5</strain>
        <tissue evidence="7">Young leaf</tissue>
    </source>
</reference>
<dbReference type="PROSITE" id="PS50294">
    <property type="entry name" value="WD_REPEATS_REGION"/>
    <property type="match status" value="1"/>
</dbReference>
<dbReference type="InterPro" id="IPR020472">
    <property type="entry name" value="WD40_PAC1"/>
</dbReference>
<sequence>MAEDHRIVAKTFPVKPKLKPTSNKSTSPESKYWKSFKPHPIQTLIASITSLSISPAPPHDFAAAHSATVTIFSSQTLEPKSTISSFDDTATSASFRSDGRLLAAGSHSGIVQVFDVKSRTPLRHLRRHSRPVHLVRYPRIDKLHLFFGGDDAVVRFWDVASEAEIVELTGHKDYVRSGDCSPASDDLFVTGSYDHTIRLWDVRVSSGGSMMEVNHEKPVEDVIFLPSGGLIETAGGDSVKIWDVIGGGKLLYSMESHKKIMIKFYNFFYSHLMFFIKEKNMNQDF</sequence>
<dbReference type="Gene3D" id="2.130.10.10">
    <property type="entry name" value="YVTN repeat-like/Quinoprotein amine dehydrogenase"/>
    <property type="match status" value="2"/>
</dbReference>
<dbReference type="Pfam" id="PF00400">
    <property type="entry name" value="WD40"/>
    <property type="match status" value="2"/>
</dbReference>
<feature type="repeat" description="WD" evidence="6">
    <location>
        <begin position="168"/>
        <end position="203"/>
    </location>
</feature>
<dbReference type="AlphaFoldDB" id="A0A2R6P5V7"/>
<evidence type="ECO:0000313" key="7">
    <source>
        <dbReference type="EMBL" id="PSR86022.1"/>
    </source>
</evidence>
<proteinExistence type="predicted"/>
<dbReference type="EMBL" id="NKQK01000028">
    <property type="protein sequence ID" value="PSR86022.1"/>
    <property type="molecule type" value="Genomic_DNA"/>
</dbReference>
<dbReference type="InParanoid" id="A0A2R6P5V7"/>
<evidence type="ECO:0000256" key="6">
    <source>
        <dbReference type="PROSITE-ProRule" id="PRU00221"/>
    </source>
</evidence>
<dbReference type="SMART" id="SM00320">
    <property type="entry name" value="WD40"/>
    <property type="match status" value="5"/>
</dbReference>
<dbReference type="FunFam" id="2.130.10.10:FF:001192">
    <property type="entry name" value="Protein SLOW WALKER 1"/>
    <property type="match status" value="1"/>
</dbReference>
<dbReference type="PANTHER" id="PTHR19924:SF26">
    <property type="entry name" value="U3 SMALL NUCLEOLAR RNA-ASSOCIATED PROTEIN 15 HOMOLOG"/>
    <property type="match status" value="1"/>
</dbReference>
<keyword evidence="4" id="KW-0677">Repeat</keyword>
<dbReference type="Gramene" id="PSR86022">
    <property type="protein sequence ID" value="PSR86022"/>
    <property type="gene ID" value="CEY00_Acc31650"/>
</dbReference>
<dbReference type="GO" id="GO:0005730">
    <property type="term" value="C:nucleolus"/>
    <property type="evidence" value="ECO:0007669"/>
    <property type="project" value="UniProtKB-SubCell"/>
</dbReference>
<keyword evidence="3 6" id="KW-0853">WD repeat</keyword>
<gene>
    <name evidence="7" type="ORF">CEY00_Acc31650</name>
</gene>
<dbReference type="SUPFAM" id="SSF50978">
    <property type="entry name" value="WD40 repeat-like"/>
    <property type="match status" value="1"/>
</dbReference>
<dbReference type="InterPro" id="IPR001680">
    <property type="entry name" value="WD40_rpt"/>
</dbReference>
<dbReference type="STRING" id="1590841.A0A2R6P5V7"/>
<dbReference type="GO" id="GO:0045943">
    <property type="term" value="P:positive regulation of transcription by RNA polymerase I"/>
    <property type="evidence" value="ECO:0007669"/>
    <property type="project" value="TreeGrafter"/>
</dbReference>
<evidence type="ECO:0000256" key="3">
    <source>
        <dbReference type="ARBA" id="ARBA00022574"/>
    </source>
</evidence>
<dbReference type="OrthoDB" id="431715at2759"/>
<accession>A0A2R6P5V7</accession>
<evidence type="ECO:0000313" key="8">
    <source>
        <dbReference type="Proteomes" id="UP000241394"/>
    </source>
</evidence>
<dbReference type="PROSITE" id="PS50082">
    <property type="entry name" value="WD_REPEATS_2"/>
    <property type="match status" value="1"/>
</dbReference>
<evidence type="ECO:0000256" key="5">
    <source>
        <dbReference type="ARBA" id="ARBA00023242"/>
    </source>
</evidence>